<dbReference type="GO" id="GO:0016810">
    <property type="term" value="F:hydrolase activity, acting on carbon-nitrogen (but not peptide) bonds"/>
    <property type="evidence" value="ECO:0007669"/>
    <property type="project" value="InterPro"/>
</dbReference>
<dbReference type="SUPFAM" id="SSF51338">
    <property type="entry name" value="Composite domain of metallo-dependent hydrolases"/>
    <property type="match status" value="1"/>
</dbReference>
<dbReference type="EMBL" id="JACBYR010000004">
    <property type="protein sequence ID" value="NYE86147.1"/>
    <property type="molecule type" value="Genomic_DNA"/>
</dbReference>
<evidence type="ECO:0000256" key="1">
    <source>
        <dbReference type="ARBA" id="ARBA00006745"/>
    </source>
</evidence>
<dbReference type="AlphaFoldDB" id="A0A7Y9LPM6"/>
<evidence type="ECO:0000259" key="3">
    <source>
        <dbReference type="Pfam" id="PF01979"/>
    </source>
</evidence>
<keyword evidence="2 4" id="KW-0378">Hydrolase</keyword>
<reference evidence="4 5" key="1">
    <citation type="submission" date="2020-07" db="EMBL/GenBank/DDBJ databases">
        <title>Genomic Encyclopedia of Type Strains, Phase IV (KMG-V): Genome sequencing to study the core and pangenomes of soil and plant-associated prokaryotes.</title>
        <authorList>
            <person name="Whitman W."/>
        </authorList>
    </citation>
    <scope>NUCLEOTIDE SEQUENCE [LARGE SCALE GENOMIC DNA]</scope>
    <source>
        <strain evidence="4 5">SAS40</strain>
    </source>
</reference>
<dbReference type="InterPro" id="IPR050287">
    <property type="entry name" value="MTA/SAH_deaminase"/>
</dbReference>
<comment type="similarity">
    <text evidence="1">Belongs to the metallo-dependent hydrolases superfamily. ATZ/TRZ family.</text>
</comment>
<dbReference type="Gene3D" id="3.20.20.140">
    <property type="entry name" value="Metal-dependent hydrolases"/>
    <property type="match status" value="1"/>
</dbReference>
<organism evidence="4 5">
    <name type="scientific">Pigmentiphaga litoralis</name>
    <dbReference type="NCBI Taxonomy" id="516702"/>
    <lineage>
        <taxon>Bacteria</taxon>
        <taxon>Pseudomonadati</taxon>
        <taxon>Pseudomonadota</taxon>
        <taxon>Betaproteobacteria</taxon>
        <taxon>Burkholderiales</taxon>
        <taxon>Alcaligenaceae</taxon>
        <taxon>Pigmentiphaga</taxon>
    </lineage>
</organism>
<dbReference type="PANTHER" id="PTHR43794">
    <property type="entry name" value="AMINOHYDROLASE SSNA-RELATED"/>
    <property type="match status" value="1"/>
</dbReference>
<comment type="caution">
    <text evidence="4">The sequence shown here is derived from an EMBL/GenBank/DDBJ whole genome shotgun (WGS) entry which is preliminary data.</text>
</comment>
<evidence type="ECO:0000256" key="2">
    <source>
        <dbReference type="ARBA" id="ARBA00022801"/>
    </source>
</evidence>
<sequence length="550" mass="58449">MADPRNMQYRGATGAHIIDADRLLADPGGEAARKEVQVVIEGGRIAAINSSASSSAPSSRRLVLPALSNAHDHARTFRSATLGAFARPLEGWLPFLGVTPPADPYLGAATSFARSVRHGVSHLMVHYTRVQGSLPYVDEVEAVARAARDVGVNIGFAVAISDRHAIGYADDATVLQAVRPAIRDEVAARLKPSPLTPADYLARVDDVGAMLQAGGYTDHVTLQYGPGGVQWCSTPLLSAIAQASADTGRPVHMHLLETRYQRDWADRTFPDGLVRYLDDIGLLSPRLTLAHCVWARPDELALLAERGVTIAINTSSNLGIRSGIAPVGEMLRQGCRVAMGLDGLALDEDDDALREMRLAYALHRGWGYDVAMTPADLWRFAARNGRRSVVGMAGEAREAGTLGDMAVGASSGRAARFDSNGVGHIASSTLADTATVSGGRLVAGAPADLLVLDWDAVDDDALFDDVDPLDILLARAHAGHLQDVYIGGRKVVEAGRVITVDEVGMRKELIAQVRASLKGNAAAARWKDVVGHLADDLGPFYRNSPFGGCC</sequence>
<dbReference type="RefSeq" id="WP_257022729.1">
    <property type="nucleotide sequence ID" value="NZ_JACBYR010000004.1"/>
</dbReference>
<dbReference type="InterPro" id="IPR032466">
    <property type="entry name" value="Metal_Hydrolase"/>
</dbReference>
<feature type="domain" description="Amidohydrolase-related" evidence="3">
    <location>
        <begin position="62"/>
        <end position="387"/>
    </location>
</feature>
<keyword evidence="5" id="KW-1185">Reference proteome</keyword>
<accession>A0A7Y9LPM6</accession>
<dbReference type="PANTHER" id="PTHR43794:SF11">
    <property type="entry name" value="AMIDOHYDROLASE-RELATED DOMAIN-CONTAINING PROTEIN"/>
    <property type="match status" value="1"/>
</dbReference>
<evidence type="ECO:0000313" key="4">
    <source>
        <dbReference type="EMBL" id="NYE86147.1"/>
    </source>
</evidence>
<dbReference type="InterPro" id="IPR006680">
    <property type="entry name" value="Amidohydro-rel"/>
</dbReference>
<dbReference type="Pfam" id="PF01979">
    <property type="entry name" value="Amidohydro_1"/>
    <property type="match status" value="1"/>
</dbReference>
<proteinExistence type="inferred from homology"/>
<dbReference type="Proteomes" id="UP000542125">
    <property type="component" value="Unassembled WGS sequence"/>
</dbReference>
<dbReference type="SUPFAM" id="SSF51556">
    <property type="entry name" value="Metallo-dependent hydrolases"/>
    <property type="match status" value="1"/>
</dbReference>
<name>A0A7Y9LPM6_9BURK</name>
<gene>
    <name evidence="4" type="ORF">FHW18_005473</name>
</gene>
<evidence type="ECO:0000313" key="5">
    <source>
        <dbReference type="Proteomes" id="UP000542125"/>
    </source>
</evidence>
<dbReference type="InterPro" id="IPR011059">
    <property type="entry name" value="Metal-dep_hydrolase_composite"/>
</dbReference>
<protein>
    <submittedName>
        <fullName evidence="4">Cytosine/adenosine deaminase-related metal-dependent hydrolase</fullName>
    </submittedName>
</protein>
<dbReference type="Gene3D" id="2.30.40.10">
    <property type="entry name" value="Urease, subunit C, domain 1"/>
    <property type="match status" value="1"/>
</dbReference>